<evidence type="ECO:0000313" key="1">
    <source>
        <dbReference type="EMBL" id="SVB44584.1"/>
    </source>
</evidence>
<dbReference type="EMBL" id="UINC01042235">
    <property type="protein sequence ID" value="SVB44584.1"/>
    <property type="molecule type" value="Genomic_DNA"/>
</dbReference>
<organism evidence="1">
    <name type="scientific">marine metagenome</name>
    <dbReference type="NCBI Taxonomy" id="408172"/>
    <lineage>
        <taxon>unclassified sequences</taxon>
        <taxon>metagenomes</taxon>
        <taxon>ecological metagenomes</taxon>
    </lineage>
</organism>
<gene>
    <name evidence="1" type="ORF">METZ01_LOCUS197438</name>
</gene>
<proteinExistence type="predicted"/>
<name>A0A382E378_9ZZZZ</name>
<sequence>MAYSDTLNLVTGDTLPELTFTLKDSSTAASGETLDSSDSSTWGIIDLTGATVKFRIREVGSTTVLSTLTCSVTSASGGQAATTFPTGTLSDSGTFEGEIEITFANGGIHTLYDLVKLKVRSDFD</sequence>
<evidence type="ECO:0008006" key="2">
    <source>
        <dbReference type="Google" id="ProtNLM"/>
    </source>
</evidence>
<protein>
    <recommendedName>
        <fullName evidence="2">BppU N-terminal domain-containing protein</fullName>
    </recommendedName>
</protein>
<reference evidence="1" key="1">
    <citation type="submission" date="2018-05" db="EMBL/GenBank/DDBJ databases">
        <authorList>
            <person name="Lanie J.A."/>
            <person name="Ng W.-L."/>
            <person name="Kazmierczak K.M."/>
            <person name="Andrzejewski T.M."/>
            <person name="Davidsen T.M."/>
            <person name="Wayne K.J."/>
            <person name="Tettelin H."/>
            <person name="Glass J.I."/>
            <person name="Rusch D."/>
            <person name="Podicherti R."/>
            <person name="Tsui H.-C.T."/>
            <person name="Winkler M.E."/>
        </authorList>
    </citation>
    <scope>NUCLEOTIDE SEQUENCE</scope>
</reference>
<dbReference type="AlphaFoldDB" id="A0A382E378"/>
<accession>A0A382E378</accession>